<feature type="binding site" evidence="6">
    <location>
        <begin position="86"/>
        <end position="90"/>
    </location>
    <ligand>
        <name>GTP</name>
        <dbReference type="ChEBI" id="CHEBI:37565"/>
    </ligand>
</feature>
<comment type="function">
    <text evidence="6">An essential GTPase that binds both GDP and GTP, with rapid nucleotide exchange. Plays a role in 16S rRNA processing and 30S ribosomal subunit biogenesis and possibly also in cell cycle regulation and energy metabolism.</text>
</comment>
<dbReference type="PANTHER" id="PTHR42698:SF1">
    <property type="entry name" value="GTPASE ERA, MITOCHONDRIAL"/>
    <property type="match status" value="1"/>
</dbReference>
<evidence type="ECO:0000256" key="3">
    <source>
        <dbReference type="ARBA" id="ARBA00022741"/>
    </source>
</evidence>
<keyword evidence="3 6" id="KW-0547">Nucleotide-binding</keyword>
<feature type="binding site" evidence="6">
    <location>
        <begin position="39"/>
        <end position="46"/>
    </location>
    <ligand>
        <name>GTP</name>
        <dbReference type="ChEBI" id="CHEBI:37565"/>
    </ligand>
</feature>
<dbReference type="InterPro" id="IPR009019">
    <property type="entry name" value="KH_sf_prok-type"/>
</dbReference>
<dbReference type="InterPro" id="IPR015946">
    <property type="entry name" value="KH_dom-like_a/b"/>
</dbReference>
<evidence type="ECO:0000256" key="1">
    <source>
        <dbReference type="ARBA" id="ARBA00007921"/>
    </source>
</evidence>
<evidence type="ECO:0000313" key="11">
    <source>
        <dbReference type="Proteomes" id="UP001501337"/>
    </source>
</evidence>
<evidence type="ECO:0000313" key="10">
    <source>
        <dbReference type="EMBL" id="GAA3976466.1"/>
    </source>
</evidence>
<evidence type="ECO:0000256" key="7">
    <source>
        <dbReference type="PROSITE-ProRule" id="PRU01050"/>
    </source>
</evidence>
<dbReference type="SUPFAM" id="SSF54814">
    <property type="entry name" value="Prokaryotic type KH domain (KH-domain type II)"/>
    <property type="match status" value="1"/>
</dbReference>
<feature type="domain" description="Era-type G" evidence="9">
    <location>
        <begin position="31"/>
        <end position="199"/>
    </location>
</feature>
<keyword evidence="6" id="KW-0472">Membrane</keyword>
<dbReference type="Gene3D" id="3.30.300.20">
    <property type="match status" value="1"/>
</dbReference>
<keyword evidence="4 6" id="KW-0694">RNA-binding</keyword>
<organism evidence="10 11">
    <name type="scientific">Allohahella marinimesophila</name>
    <dbReference type="NCBI Taxonomy" id="1054972"/>
    <lineage>
        <taxon>Bacteria</taxon>
        <taxon>Pseudomonadati</taxon>
        <taxon>Pseudomonadota</taxon>
        <taxon>Gammaproteobacteria</taxon>
        <taxon>Oceanospirillales</taxon>
        <taxon>Hahellaceae</taxon>
        <taxon>Allohahella</taxon>
    </lineage>
</organism>
<evidence type="ECO:0000256" key="4">
    <source>
        <dbReference type="ARBA" id="ARBA00022884"/>
    </source>
</evidence>
<dbReference type="Pfam" id="PF01926">
    <property type="entry name" value="MMR_HSR1"/>
    <property type="match status" value="1"/>
</dbReference>
<keyword evidence="11" id="KW-1185">Reference proteome</keyword>
<feature type="region of interest" description="G1" evidence="7">
    <location>
        <begin position="39"/>
        <end position="46"/>
    </location>
</feature>
<keyword evidence="6" id="KW-0963">Cytoplasm</keyword>
<protein>
    <recommendedName>
        <fullName evidence="2 6">GTPase Era</fullName>
    </recommendedName>
</protein>
<feature type="region of interest" description="G4" evidence="7">
    <location>
        <begin position="148"/>
        <end position="151"/>
    </location>
</feature>
<dbReference type="NCBIfam" id="TIGR00231">
    <property type="entry name" value="small_GTP"/>
    <property type="match status" value="1"/>
</dbReference>
<evidence type="ECO:0000259" key="9">
    <source>
        <dbReference type="PROSITE" id="PS51713"/>
    </source>
</evidence>
<reference evidence="11" key="1">
    <citation type="journal article" date="2019" name="Int. J. Syst. Evol. Microbiol.">
        <title>The Global Catalogue of Microorganisms (GCM) 10K type strain sequencing project: providing services to taxonomists for standard genome sequencing and annotation.</title>
        <authorList>
            <consortium name="The Broad Institute Genomics Platform"/>
            <consortium name="The Broad Institute Genome Sequencing Center for Infectious Disease"/>
            <person name="Wu L."/>
            <person name="Ma J."/>
        </authorList>
    </citation>
    <scope>NUCLEOTIDE SEQUENCE [LARGE SCALE GENOMIC DNA]</scope>
    <source>
        <strain evidence="11">JCM 17555</strain>
    </source>
</reference>
<dbReference type="PROSITE" id="PS51713">
    <property type="entry name" value="G_ERA"/>
    <property type="match status" value="1"/>
</dbReference>
<proteinExistence type="inferred from homology"/>
<evidence type="ECO:0000256" key="8">
    <source>
        <dbReference type="SAM" id="MobiDB-lite"/>
    </source>
</evidence>
<feature type="region of interest" description="Disordered" evidence="8">
    <location>
        <begin position="1"/>
        <end position="25"/>
    </location>
</feature>
<dbReference type="CDD" id="cd04163">
    <property type="entry name" value="Era"/>
    <property type="match status" value="1"/>
</dbReference>
<dbReference type="Pfam" id="PF07650">
    <property type="entry name" value="KH_2"/>
    <property type="match status" value="1"/>
</dbReference>
<dbReference type="InterPro" id="IPR005662">
    <property type="entry name" value="GTPase_Era-like"/>
</dbReference>
<accession>A0ABP7Q5C8</accession>
<comment type="caution">
    <text evidence="10">The sequence shown here is derived from an EMBL/GenBank/DDBJ whole genome shotgun (WGS) entry which is preliminary data.</text>
</comment>
<keyword evidence="6" id="KW-0699">rRNA-binding</keyword>
<dbReference type="NCBIfam" id="TIGR00436">
    <property type="entry name" value="era"/>
    <property type="match status" value="1"/>
</dbReference>
<dbReference type="HAMAP" id="MF_00367">
    <property type="entry name" value="GTPase_Era"/>
    <property type="match status" value="1"/>
</dbReference>
<comment type="subunit">
    <text evidence="6">Monomer.</text>
</comment>
<feature type="region of interest" description="G3" evidence="7">
    <location>
        <begin position="86"/>
        <end position="89"/>
    </location>
</feature>
<comment type="similarity">
    <text evidence="1 6 7">Belongs to the TRAFAC class TrmE-Era-EngA-EngB-Septin-like GTPase superfamily. Era GTPase family.</text>
</comment>
<comment type="subcellular location">
    <subcellularLocation>
        <location evidence="6">Cytoplasm</location>
    </subcellularLocation>
    <subcellularLocation>
        <location evidence="6">Cell membrane</location>
        <topology evidence="6">Peripheral membrane protein</topology>
    </subcellularLocation>
</comment>
<feature type="region of interest" description="G2" evidence="7">
    <location>
        <begin position="65"/>
        <end position="69"/>
    </location>
</feature>
<keyword evidence="6" id="KW-1003">Cell membrane</keyword>
<dbReference type="InterPro" id="IPR006073">
    <property type="entry name" value="GTP-bd"/>
</dbReference>
<gene>
    <name evidence="6 10" type="primary">era</name>
    <name evidence="10" type="ORF">GCM10022278_36690</name>
</gene>
<dbReference type="InterPro" id="IPR005225">
    <property type="entry name" value="Small_GTP-bd"/>
</dbReference>
<evidence type="ECO:0000256" key="6">
    <source>
        <dbReference type="HAMAP-Rule" id="MF_00367"/>
    </source>
</evidence>
<dbReference type="InterPro" id="IPR004044">
    <property type="entry name" value="KH_dom_type_2"/>
</dbReference>
<sequence length="323" mass="36043">MSSDEIASDKTAAENTASEKMNSEGAASGQKCGYVAIVGRPNVGKSTLLNKLLGQKISITSKKAQTTRHQILGVKTIDEVQYIYVDTPGIHKNERNSLNAVMNKAALSALNDADLIIVMIDRTRITEEDRMVLEAATASQRPVMLLINKIDELEDKTSLLPFIDELRKSFNFEGFVPISAMKGWQLDELEAEIAAYLPEGVHLFPDDQITDRSIRFLCAEILREKIMRQLGDEVPYGVAVEIEQWGQEGKTLHIGMIVWVEREGQRKILIGSKGDKLKRIGTDARRDIEHLTGSTVMLKTWVKVKSGWSNSARALKTLGYDER</sequence>
<keyword evidence="5 6" id="KW-0342">GTP-binding</keyword>
<evidence type="ECO:0000256" key="2">
    <source>
        <dbReference type="ARBA" id="ARBA00020484"/>
    </source>
</evidence>
<dbReference type="CDD" id="cd22534">
    <property type="entry name" value="KH-II_Era"/>
    <property type="match status" value="1"/>
</dbReference>
<name>A0ABP7Q5C8_9GAMM</name>
<dbReference type="SUPFAM" id="SSF52540">
    <property type="entry name" value="P-loop containing nucleoside triphosphate hydrolases"/>
    <property type="match status" value="1"/>
</dbReference>
<dbReference type="Proteomes" id="UP001501337">
    <property type="component" value="Unassembled WGS sequence"/>
</dbReference>
<feature type="region of interest" description="G5" evidence="7">
    <location>
        <begin position="178"/>
        <end position="180"/>
    </location>
</feature>
<feature type="binding site" evidence="6">
    <location>
        <begin position="148"/>
        <end position="151"/>
    </location>
    <ligand>
        <name>GTP</name>
        <dbReference type="ChEBI" id="CHEBI:37565"/>
    </ligand>
</feature>
<dbReference type="InterPro" id="IPR027417">
    <property type="entry name" value="P-loop_NTPase"/>
</dbReference>
<evidence type="ECO:0000256" key="5">
    <source>
        <dbReference type="ARBA" id="ARBA00023134"/>
    </source>
</evidence>
<dbReference type="Gene3D" id="3.40.50.300">
    <property type="entry name" value="P-loop containing nucleotide triphosphate hydrolases"/>
    <property type="match status" value="1"/>
</dbReference>
<dbReference type="PRINTS" id="PR00326">
    <property type="entry name" value="GTP1OBG"/>
</dbReference>
<dbReference type="NCBIfam" id="NF000908">
    <property type="entry name" value="PRK00089.1"/>
    <property type="match status" value="1"/>
</dbReference>
<dbReference type="EMBL" id="BAABBO010000019">
    <property type="protein sequence ID" value="GAA3976466.1"/>
    <property type="molecule type" value="Genomic_DNA"/>
</dbReference>
<dbReference type="InterPro" id="IPR030388">
    <property type="entry name" value="G_ERA_dom"/>
</dbReference>
<dbReference type="PANTHER" id="PTHR42698">
    <property type="entry name" value="GTPASE ERA"/>
    <property type="match status" value="1"/>
</dbReference>
<keyword evidence="6" id="KW-0690">Ribosome biogenesis</keyword>